<dbReference type="STRING" id="1321606.SAMD00020551_4425"/>
<keyword evidence="1" id="KW-0808">Transferase</keyword>
<dbReference type="EMBL" id="BASE01000113">
    <property type="protein sequence ID" value="GAM16237.1"/>
    <property type="molecule type" value="Genomic_DNA"/>
</dbReference>
<accession>A0A0A8XB25</accession>
<dbReference type="Proteomes" id="UP000031014">
    <property type="component" value="Unassembled WGS sequence"/>
</dbReference>
<sequence length="403" mass="46921">MKILYITSTLTREANSASIRNISLINGLVKNGAEVDALTIDWPMDIIDDYLESIISKKVNIYRDKLFILDKYFNNKLKKGMYVEHNENVRKKIYKLVKSIIRDILFFPEVDKEWIKNYNEQLNFKDYDYIISSSDSKTAHFVAMKIKKKFNTVKWVQIWGDPWAEDIGIKGLSKLRAKNAEKRLLKLADKIFYVSLPTLRRMEKENINYSSKMGYIPRGYLQKVNSEKQISSDCYVMSYTGVISYGRNIMNLLKAIKAFNSKSVRKFQLEIYGVCDDETKKQLKQYEDFVNWNQPVSYKKIIDVYKNSDVLLFLSNKKGAHQIPGKLYDYFGTNRSILAVVDDLKDNVSKFIHDTGRTVIVRNDENEILSKLNLLESEILEGNKKALVDYSDECIARELLNSI</sequence>
<name>A0A0A8XB25_MESS1</name>
<comment type="caution">
    <text evidence="1">The sequence shown here is derived from an EMBL/GenBank/DDBJ whole genome shotgun (WGS) entry which is preliminary data.</text>
</comment>
<proteinExistence type="predicted"/>
<dbReference type="RefSeq" id="WP_041967836.1">
    <property type="nucleotide sequence ID" value="NZ_BASE01000113.1"/>
</dbReference>
<dbReference type="Gene3D" id="3.40.50.2000">
    <property type="entry name" value="Glycogen Phosphorylase B"/>
    <property type="match status" value="2"/>
</dbReference>
<dbReference type="SUPFAM" id="SSF53756">
    <property type="entry name" value="UDP-Glycosyltransferase/glycogen phosphorylase"/>
    <property type="match status" value="1"/>
</dbReference>
<gene>
    <name evidence="1" type="ORF">SAMD00020551_4425</name>
</gene>
<protein>
    <submittedName>
        <fullName evidence="1">TPR/glycosyl transferase domain protein</fullName>
    </submittedName>
</protein>
<dbReference type="AlphaFoldDB" id="A0A0A8XB25"/>
<evidence type="ECO:0000313" key="2">
    <source>
        <dbReference type="Proteomes" id="UP000031014"/>
    </source>
</evidence>
<reference evidence="1 2" key="1">
    <citation type="submission" date="2013-06" db="EMBL/GenBank/DDBJ databases">
        <title>Whole genome shotgun sequence of Bacillus selenatarsenatis SF-1.</title>
        <authorList>
            <person name="Kuroda M."/>
            <person name="Sei K."/>
            <person name="Yamashita M."/>
            <person name="Ike M."/>
        </authorList>
    </citation>
    <scope>NUCLEOTIDE SEQUENCE [LARGE SCALE GENOMIC DNA]</scope>
    <source>
        <strain evidence="1 2">SF-1</strain>
    </source>
</reference>
<organism evidence="1 2">
    <name type="scientific">Mesobacillus selenatarsenatis (strain DSM 18680 / JCM 14380 / FERM P-15431 / SF-1)</name>
    <dbReference type="NCBI Taxonomy" id="1321606"/>
    <lineage>
        <taxon>Bacteria</taxon>
        <taxon>Bacillati</taxon>
        <taxon>Bacillota</taxon>
        <taxon>Bacilli</taxon>
        <taxon>Bacillales</taxon>
        <taxon>Bacillaceae</taxon>
        <taxon>Mesobacillus</taxon>
    </lineage>
</organism>
<dbReference type="GO" id="GO:0016740">
    <property type="term" value="F:transferase activity"/>
    <property type="evidence" value="ECO:0007669"/>
    <property type="project" value="UniProtKB-KW"/>
</dbReference>
<dbReference type="OrthoDB" id="9794575at2"/>
<keyword evidence="2" id="KW-1185">Reference proteome</keyword>
<evidence type="ECO:0000313" key="1">
    <source>
        <dbReference type="EMBL" id="GAM16237.1"/>
    </source>
</evidence>